<dbReference type="InterPro" id="IPR012938">
    <property type="entry name" value="Glc/Sorbosone_DH"/>
</dbReference>
<dbReference type="InterPro" id="IPR011042">
    <property type="entry name" value="6-blade_b-propeller_TolB-like"/>
</dbReference>
<dbReference type="AlphaFoldDB" id="A0A3B1CRK0"/>
<dbReference type="SUPFAM" id="SSF50952">
    <property type="entry name" value="Soluble quinoprotein glucose dehydrogenase"/>
    <property type="match status" value="1"/>
</dbReference>
<sequence>MLRSRNICFNLFALMICIGIETACGKTPSATPKPSAGSEDTTIKIKLEQIVEGLDQPVGMKHDEDGSGRLFIVEQGGLIRILKDGTLANTPFLNIQSRVSSGYEEGLLGLAFHPNFKKNRRFFIHYTASGKTGIESRISEFMAEDNLKTAKIQNEKVLLRISQPFRNHNGGDLAFGPKGKLYIGMGDGGAGNDPQRNAQNLGSLLGKMLRIDVDQQNDAKTYGIPEDNPFRTQTRVAPEIWASGLRNPWRFSFDSETGDLYVGDVGQTGREEINLLKRGENYGWNIMEGTICTPRVDLPCDPSQYAAPIHDYPRGEGTVVIGGYVYRGKTIPRLTGAYIYGDFGNGRIWMLRHDGSTTIQHERLLESERPISAFAEDAEGELYVVDYRGELLKIVSE</sequence>
<accession>A0A3B1CRK0</accession>
<reference evidence="2" key="1">
    <citation type="submission" date="2018-06" db="EMBL/GenBank/DDBJ databases">
        <authorList>
            <person name="Zhirakovskaya E."/>
        </authorList>
    </citation>
    <scope>NUCLEOTIDE SEQUENCE</scope>
</reference>
<gene>
    <name evidence="2" type="ORF">MNBD_NITROSPIRAE01-1933</name>
</gene>
<dbReference type="Pfam" id="PF07995">
    <property type="entry name" value="GSDH"/>
    <property type="match status" value="1"/>
</dbReference>
<dbReference type="EMBL" id="UOGF01000026">
    <property type="protein sequence ID" value="VAX27293.1"/>
    <property type="molecule type" value="Genomic_DNA"/>
</dbReference>
<protein>
    <recommendedName>
        <fullName evidence="1">Glucose/Sorbosone dehydrogenase domain-containing protein</fullName>
    </recommendedName>
</protein>
<feature type="domain" description="Glucose/Sorbosone dehydrogenase" evidence="1">
    <location>
        <begin position="54"/>
        <end position="387"/>
    </location>
</feature>
<proteinExistence type="predicted"/>
<name>A0A3B1CRK0_9ZZZZ</name>
<evidence type="ECO:0000259" key="1">
    <source>
        <dbReference type="Pfam" id="PF07995"/>
    </source>
</evidence>
<dbReference type="Gene3D" id="2.120.10.30">
    <property type="entry name" value="TolB, C-terminal domain"/>
    <property type="match status" value="1"/>
</dbReference>
<organism evidence="2">
    <name type="scientific">hydrothermal vent metagenome</name>
    <dbReference type="NCBI Taxonomy" id="652676"/>
    <lineage>
        <taxon>unclassified sequences</taxon>
        <taxon>metagenomes</taxon>
        <taxon>ecological metagenomes</taxon>
    </lineage>
</organism>
<evidence type="ECO:0000313" key="2">
    <source>
        <dbReference type="EMBL" id="VAX27293.1"/>
    </source>
</evidence>
<dbReference type="PANTHER" id="PTHR19328:SF75">
    <property type="entry name" value="ALDOSE SUGAR DEHYDROGENASE YLII"/>
    <property type="match status" value="1"/>
</dbReference>
<dbReference type="PANTHER" id="PTHR19328">
    <property type="entry name" value="HEDGEHOG-INTERACTING PROTEIN"/>
    <property type="match status" value="1"/>
</dbReference>
<dbReference type="InterPro" id="IPR011041">
    <property type="entry name" value="Quinoprot_gluc/sorb_DH_b-prop"/>
</dbReference>